<dbReference type="EMBL" id="KN882048">
    <property type="protein sequence ID" value="KIY45391.1"/>
    <property type="molecule type" value="Genomic_DNA"/>
</dbReference>
<name>A0A0D7A661_9AGAR</name>
<dbReference type="OrthoDB" id="412788at2759"/>
<dbReference type="Pfam" id="PF13417">
    <property type="entry name" value="GST_N_3"/>
    <property type="match status" value="1"/>
</dbReference>
<evidence type="ECO:0000313" key="3">
    <source>
        <dbReference type="Proteomes" id="UP000054144"/>
    </source>
</evidence>
<keyword evidence="3" id="KW-1185">Reference proteome</keyword>
<dbReference type="Proteomes" id="UP000054144">
    <property type="component" value="Unassembled WGS sequence"/>
</dbReference>
<gene>
    <name evidence="2" type="ORF">FISHEDRAFT_66967</name>
</gene>
<proteinExistence type="predicted"/>
<reference evidence="2 3" key="1">
    <citation type="journal article" date="2015" name="Fungal Genet. Biol.">
        <title>Evolution of novel wood decay mechanisms in Agaricales revealed by the genome sequences of Fistulina hepatica and Cylindrobasidium torrendii.</title>
        <authorList>
            <person name="Floudas D."/>
            <person name="Held B.W."/>
            <person name="Riley R."/>
            <person name="Nagy L.G."/>
            <person name="Koehler G."/>
            <person name="Ransdell A.S."/>
            <person name="Younus H."/>
            <person name="Chow J."/>
            <person name="Chiniquy J."/>
            <person name="Lipzen A."/>
            <person name="Tritt A."/>
            <person name="Sun H."/>
            <person name="Haridas S."/>
            <person name="LaButti K."/>
            <person name="Ohm R.A."/>
            <person name="Kues U."/>
            <person name="Blanchette R.A."/>
            <person name="Grigoriev I.V."/>
            <person name="Minto R.E."/>
            <person name="Hibbett D.S."/>
        </authorList>
    </citation>
    <scope>NUCLEOTIDE SEQUENCE [LARGE SCALE GENOMIC DNA]</scope>
    <source>
        <strain evidence="2 3">ATCC 64428</strain>
    </source>
</reference>
<dbReference type="InterPro" id="IPR036249">
    <property type="entry name" value="Thioredoxin-like_sf"/>
</dbReference>
<protein>
    <recommendedName>
        <fullName evidence="1">GST N-terminal domain-containing protein</fullName>
    </recommendedName>
</protein>
<dbReference type="Gene3D" id="3.40.30.10">
    <property type="entry name" value="Glutaredoxin"/>
    <property type="match status" value="1"/>
</dbReference>
<evidence type="ECO:0000313" key="2">
    <source>
        <dbReference type="EMBL" id="KIY45391.1"/>
    </source>
</evidence>
<evidence type="ECO:0000259" key="1">
    <source>
        <dbReference type="Pfam" id="PF13417"/>
    </source>
</evidence>
<feature type="domain" description="GST N-terminal" evidence="1">
    <location>
        <begin position="6"/>
        <end position="84"/>
    </location>
</feature>
<sequence length="277" mass="30504">MSKPILYTFGSSVWAAVPELAIQELGYAPGSIGTKTINLVEGENFDPTFITKNPHATLPTLEVSPSEIYTSTAEVTAYLISHAPVKVKKGDPVFIKKIHEEQYDPNFAVLLARDADELNAKRGGFPYKFLANRQKVLLARIEEPASTPFKSFFESKLAGNGGLLAIYEGKVPNEVLEGFFDKSQAHFKSVGWFIYNFLPDIVPQTGFLGGDTPGEDDYHLCAWLTRIAGTVGATGPNDMPDVLSKSFGKPLPSHLKSYISGWTSRASWKKVYETKLH</sequence>
<organism evidence="2 3">
    <name type="scientific">Fistulina hepatica ATCC 64428</name>
    <dbReference type="NCBI Taxonomy" id="1128425"/>
    <lineage>
        <taxon>Eukaryota</taxon>
        <taxon>Fungi</taxon>
        <taxon>Dikarya</taxon>
        <taxon>Basidiomycota</taxon>
        <taxon>Agaricomycotina</taxon>
        <taxon>Agaricomycetes</taxon>
        <taxon>Agaricomycetidae</taxon>
        <taxon>Agaricales</taxon>
        <taxon>Fistulinaceae</taxon>
        <taxon>Fistulina</taxon>
    </lineage>
</organism>
<accession>A0A0D7A661</accession>
<dbReference type="SUPFAM" id="SSF52833">
    <property type="entry name" value="Thioredoxin-like"/>
    <property type="match status" value="1"/>
</dbReference>
<dbReference type="InterPro" id="IPR004045">
    <property type="entry name" value="Glutathione_S-Trfase_N"/>
</dbReference>
<dbReference type="AlphaFoldDB" id="A0A0D7A661"/>